<dbReference type="OrthoDB" id="7062382at2"/>
<dbReference type="AlphaFoldDB" id="A0A0J8JPE3"/>
<dbReference type="Proteomes" id="UP000037600">
    <property type="component" value="Unassembled WGS sequence"/>
</dbReference>
<gene>
    <name evidence="4" type="ORF">XM47_02925</name>
</gene>
<dbReference type="PROSITE" id="PS51648">
    <property type="entry name" value="YCGL"/>
    <property type="match status" value="1"/>
</dbReference>
<feature type="domain" description="YcgL" evidence="3">
    <location>
        <begin position="1"/>
        <end position="85"/>
    </location>
</feature>
<feature type="compositionally biased region" description="Basic and acidic residues" evidence="2">
    <location>
        <begin position="78"/>
        <end position="98"/>
    </location>
</feature>
<evidence type="ECO:0000259" key="3">
    <source>
        <dbReference type="PROSITE" id="PS51648"/>
    </source>
</evidence>
<reference evidence="4 5" key="1">
    <citation type="submission" date="2015-04" db="EMBL/GenBank/DDBJ databases">
        <title>Draft Genome Sequence of the Novel Agar-Digesting Marine Bacterium Q1.</title>
        <authorList>
            <person name="Li Y."/>
            <person name="Li D."/>
            <person name="Chen G."/>
            <person name="Du Z."/>
        </authorList>
    </citation>
    <scope>NUCLEOTIDE SEQUENCE [LARGE SCALE GENOMIC DNA]</scope>
    <source>
        <strain evidence="4 5">Q1</strain>
    </source>
</reference>
<accession>A0A0J8JPE3</accession>
<dbReference type="EMBL" id="LAZL01000003">
    <property type="protein sequence ID" value="KMT66506.1"/>
    <property type="molecule type" value="Genomic_DNA"/>
</dbReference>
<feature type="region of interest" description="Disordered" evidence="2">
    <location>
        <begin position="75"/>
        <end position="98"/>
    </location>
</feature>
<name>A0A0J8JPE3_9ALTE</name>
<dbReference type="RefSeq" id="WP_048689419.1">
    <property type="nucleotide sequence ID" value="NZ_KQ130483.1"/>
</dbReference>
<evidence type="ECO:0000256" key="1">
    <source>
        <dbReference type="HAMAP-Rule" id="MF_01866"/>
    </source>
</evidence>
<dbReference type="PATRIC" id="fig|1513271.3.peg.611"/>
<dbReference type="InterPro" id="IPR038068">
    <property type="entry name" value="YcgL-like_sf"/>
</dbReference>
<dbReference type="PANTHER" id="PTHR38109">
    <property type="entry name" value="PROTEIN YCGL"/>
    <property type="match status" value="1"/>
</dbReference>
<dbReference type="STRING" id="1513271.XM47_02925"/>
<evidence type="ECO:0000313" key="4">
    <source>
        <dbReference type="EMBL" id="KMT66506.1"/>
    </source>
</evidence>
<evidence type="ECO:0000256" key="2">
    <source>
        <dbReference type="SAM" id="MobiDB-lite"/>
    </source>
</evidence>
<evidence type="ECO:0000313" key="5">
    <source>
        <dbReference type="Proteomes" id="UP000037600"/>
    </source>
</evidence>
<organism evidence="4 5">
    <name type="scientific">Catenovulum maritimum</name>
    <dbReference type="NCBI Taxonomy" id="1513271"/>
    <lineage>
        <taxon>Bacteria</taxon>
        <taxon>Pseudomonadati</taxon>
        <taxon>Pseudomonadota</taxon>
        <taxon>Gammaproteobacteria</taxon>
        <taxon>Alteromonadales</taxon>
        <taxon>Alteromonadaceae</taxon>
        <taxon>Catenovulum</taxon>
    </lineage>
</organism>
<dbReference type="SUPFAM" id="SSF160191">
    <property type="entry name" value="YcgL-like"/>
    <property type="match status" value="1"/>
</dbReference>
<dbReference type="Pfam" id="PF05166">
    <property type="entry name" value="YcgL"/>
    <property type="match status" value="1"/>
</dbReference>
<dbReference type="HAMAP" id="MF_01866">
    <property type="entry name" value="UPF0745"/>
    <property type="match status" value="1"/>
</dbReference>
<sequence>MLCAVYKSSKKDETFLYLPKRDDFSKVPEDFMAVFGTPIFVLMIDISKRKSLALVDIEKVKKEIVDPGYFIQLPPPKENLHDQHLDRLKKQGKLKTND</sequence>
<proteinExistence type="inferred from homology"/>
<comment type="caution">
    <text evidence="4">The sequence shown here is derived from an EMBL/GenBank/DDBJ whole genome shotgun (WGS) entry which is preliminary data.</text>
</comment>
<dbReference type="Gene3D" id="3.10.510.20">
    <property type="entry name" value="YcgL domain"/>
    <property type="match status" value="1"/>
</dbReference>
<keyword evidence="5" id="KW-1185">Reference proteome</keyword>
<dbReference type="InterPro" id="IPR027354">
    <property type="entry name" value="YcgL_dom"/>
</dbReference>
<dbReference type="PANTHER" id="PTHR38109:SF1">
    <property type="entry name" value="PROTEIN YCGL"/>
    <property type="match status" value="1"/>
</dbReference>
<protein>
    <recommendedName>
        <fullName evidence="1">YcgL domain-containing protein XM47_02925</fullName>
    </recommendedName>
</protein>